<dbReference type="OrthoDB" id="3818731at2759"/>
<organism evidence="2 3">
    <name type="scientific">Friedmanniomyces endolithicus</name>
    <dbReference type="NCBI Taxonomy" id="329885"/>
    <lineage>
        <taxon>Eukaryota</taxon>
        <taxon>Fungi</taxon>
        <taxon>Dikarya</taxon>
        <taxon>Ascomycota</taxon>
        <taxon>Pezizomycotina</taxon>
        <taxon>Dothideomycetes</taxon>
        <taxon>Dothideomycetidae</taxon>
        <taxon>Mycosphaerellales</taxon>
        <taxon>Teratosphaeriaceae</taxon>
        <taxon>Friedmanniomyces</taxon>
    </lineage>
</organism>
<name>A0A4U0UIH9_9PEZI</name>
<comment type="caution">
    <text evidence="2">The sequence shown here is derived from an EMBL/GenBank/DDBJ whole genome shotgun (WGS) entry which is preliminary data.</text>
</comment>
<protein>
    <submittedName>
        <fullName evidence="2">Uncharacterized protein</fullName>
    </submittedName>
</protein>
<reference evidence="2 3" key="1">
    <citation type="submission" date="2017-03" db="EMBL/GenBank/DDBJ databases">
        <title>Genomes of endolithic fungi from Antarctica.</title>
        <authorList>
            <person name="Coleine C."/>
            <person name="Masonjones S."/>
            <person name="Stajich J.E."/>
        </authorList>
    </citation>
    <scope>NUCLEOTIDE SEQUENCE [LARGE SCALE GENOMIC DNA]</scope>
    <source>
        <strain evidence="2 3">CCFEE 5311</strain>
    </source>
</reference>
<feature type="compositionally biased region" description="Basic and acidic residues" evidence="1">
    <location>
        <begin position="134"/>
        <end position="149"/>
    </location>
</feature>
<evidence type="ECO:0000313" key="3">
    <source>
        <dbReference type="Proteomes" id="UP000310066"/>
    </source>
</evidence>
<dbReference type="Proteomes" id="UP000310066">
    <property type="component" value="Unassembled WGS sequence"/>
</dbReference>
<evidence type="ECO:0000256" key="1">
    <source>
        <dbReference type="SAM" id="MobiDB-lite"/>
    </source>
</evidence>
<dbReference type="EMBL" id="NAJP01000069">
    <property type="protein sequence ID" value="TKA35418.1"/>
    <property type="molecule type" value="Genomic_DNA"/>
</dbReference>
<dbReference type="AlphaFoldDB" id="A0A4U0UIH9"/>
<accession>A0A4U0UIH9</accession>
<feature type="region of interest" description="Disordered" evidence="1">
    <location>
        <begin position="112"/>
        <end position="156"/>
    </location>
</feature>
<proteinExistence type="predicted"/>
<gene>
    <name evidence="2" type="ORF">B0A54_12078</name>
</gene>
<sequence>MDRHAQAGDGEFIATATFRLCNKPDTIVHHLSLATSPTKTELGVLFALGENGRTSYCTFHEERESCVVGRPLSDLLAIWHPEKIEGSLFCLHMHARQLRLSDEDVRAAEREWHGSGAEVGGEAKTTVAKGAESASKKTDKGKGRAKERQSTTGGPDDSVTLRLSFLQDEDSLLDPAVWRDVNISVLLSSRIDCLPQLMKAAIIKLVTRDKPLFAMLQKGSGNIVIKPCIRFNDSRDCYVDFENGKVMVVTFAGLFSAVSEVMTIDVMVEVMGNEVETAPQTPTDAVQPFVCNTNEIFRLGNVRKKPNSTPSKASDIPHEMIVVGGLDDDTAVHLAAVPVFSVNSLLIGDCYTGVTMIAYKETYDWAKKYADATSVEDLATLVRAHRKDKPNSATQLPIRQNYSFGRFVGLEHGLKMTRWPATGVHLTVRCVNMLPADPNGEEEMIVFPALKHTRYTLEAVDNVDSVKTMIREEVRGRGKDGRTCGRLFEEEMVGKWQMVLWVLPQIDGTATLYRWLEGGAMQFLRLGTSTTGKTDGRLFIEAHILRVERADSRRTRAVDEEEEDPGSLFLP</sequence>
<evidence type="ECO:0000313" key="2">
    <source>
        <dbReference type="EMBL" id="TKA35418.1"/>
    </source>
</evidence>